<dbReference type="InterPro" id="IPR047589">
    <property type="entry name" value="DUF11_rpt"/>
</dbReference>
<name>A0A0M2Q0W2_PROHO</name>
<gene>
    <name evidence="3" type="ORF">PROH_11395</name>
</gene>
<dbReference type="eggNOG" id="COG3391">
    <property type="taxonomic scope" value="Bacteria"/>
</dbReference>
<feature type="domain" description="GEVED" evidence="2">
    <location>
        <begin position="604"/>
        <end position="684"/>
    </location>
</feature>
<accession>A0A0M2Q0W2</accession>
<feature type="region of interest" description="Disordered" evidence="1">
    <location>
        <begin position="279"/>
        <end position="315"/>
    </location>
</feature>
<sequence>MSDNNTIDRQPSPASGSWSAGASAIQPCPGDRRGWWTQVQRKTIAVLAPGLLLGAQFCLDRRPAFAQTAPGTLIENTATGSFIDTATSTEKTLTSNTVTVQVLEVAGIGVTAQTPIEANLGEAEAILGTGNAGDYQGFDGVNTGDLIFFDFVVKNLGNDPTAFFIPLQPFSVTGATFNATAPIQIIAMDPDGAGIGYSAVTDFDGVGTQNSINVTTAGLTTTLLEAPNGYIPAGGTVTVRVPVIVTETTLTNPIKVVLGNTTPVGDQNQVYSAGTHDLYTQDLSNSTPNPYTSPTSTTPEADGSPVAEKEASAEGSTPLTAAYALNGYKSAKLTTDINSDGTVNEGETVTWTVTYVNTGSGDITNLQITDNLATLATPGTTFAGPLTITPNPNPLAGGNPTANPSYDGNTDSNANPTDINLFASGITLKPGEVVTVAIPVTIANLIPDTRTESNQASATGLKNGGAALTAVLTDNVDDVPAETLPTNVTIPASSITQTENTTSIDPTTLDVVTGVTLVLGDHGDAPNTYGTNTAVHTGTGSTLYLGSVQPDTETGPSTPLNGSGDDGTGTDEEAVTTFPILNTTGGATYSVLVNASNTSGSNAYLAGYIDFNGDGDFNDTNEQSATVTVPNAASNPQGFLVTFTTPAAGMTAGSTYARFRLSSTQSEVQSPTAAASSGEIEDYPLAITADNRDYGDAIDTGSGTASGNYQTTAADGGPSHGIVAGLLLGTAIDADDGTLQNNGANADDANNVDDEDGVGSFSTLEAIGDPTYNIKTSVTNSTASAAYVVGYIDFNRDGDFGDSGEKSATVTVTANSGTADQTLSFTTPSGITTGTTYVRIRLASVQGEAEVSTGAATAGEVEDYPITILPNLVGTGPQFTCDATLKLVTGASGTSSSLHQINRGDLFPDLSDPTAFEFVKTKVLTNSQTYSINALAYNPVDNYLYGVIIQPNSGANSNIVKGGIVQIDSTGNVSFLGIPVKADGTASLVADDDDDLQARNNFIAGNNQGYPAGTFLLDGTYVVMAEEGNDRNQVPIYLLDVTTSPPQYDYKGTISGPFFDDFAVNPQDTTPNRVYGIDDQTDRLVYFSVDPLSASVTNATSGTTSDTEFTRNYGSQFFDSFGRMLFRTGDSPNNLYILNGTTGTATSLLTGPSGGRHDGTSCNSVELEKAVNPTTVAAGSTVTYTYRIANSRLTPITLTFEDSLASVNNFPGTARNESTTPVKGTFTGVFPSPPSGGSISLLDSNRTLRISSLTVPAQSIISFSADVLIDPTIAIDPGGDPDGDTNNDKTPYFNQAELTGLPSPLPASVLSDDFTTDLAADPTIITITPATATTPELLLVKRITAWLPGNGSPSTSYTSFVDDGIANNGDNDSGWPGASGGTNTYTLGVTGLEASPGDTVEYTIYFLNTGNGPATNVKICDRLSPYLTYIPTTYGIAPDYGIRLVFGNGSDTRSLTGSNDGDLGQLVGAGVDLTGTCKFLNDKGTSTPDDDTVDDVGAVQNVNGVVLVTPTGGSSPSQLEVSTGAGTPNTSYGYIRFRATVK</sequence>
<reference evidence="3" key="1">
    <citation type="submission" date="2012-04" db="EMBL/GenBank/DDBJ databases">
        <authorList>
            <person name="Borisov I.G."/>
            <person name="Ivanikova N.V."/>
            <person name="Pinevich A.V."/>
        </authorList>
    </citation>
    <scope>NUCLEOTIDE SEQUENCE</scope>
    <source>
        <strain evidence="3">CALU 1027</strain>
    </source>
</reference>
<evidence type="ECO:0000313" key="3">
    <source>
        <dbReference type="EMBL" id="KKJ00282.1"/>
    </source>
</evidence>
<proteinExistence type="predicted"/>
<dbReference type="eggNOG" id="COG2304">
    <property type="taxonomic scope" value="Bacteria"/>
</dbReference>
<evidence type="ECO:0000256" key="1">
    <source>
        <dbReference type="SAM" id="MobiDB-lite"/>
    </source>
</evidence>
<dbReference type="STRING" id="317619.GCA_000332315_01057"/>
<comment type="caution">
    <text evidence="3">The sequence shown here is derived from an EMBL/GenBank/DDBJ whole genome shotgun (WGS) entry which is preliminary data.</text>
</comment>
<dbReference type="InterPro" id="IPR045474">
    <property type="entry name" value="GEVED"/>
</dbReference>
<feature type="region of interest" description="Disordered" evidence="1">
    <location>
        <begin position="1"/>
        <end position="25"/>
    </location>
</feature>
<feature type="region of interest" description="Disordered" evidence="1">
    <location>
        <begin position="540"/>
        <end position="570"/>
    </location>
</feature>
<feature type="compositionally biased region" description="Low complexity" evidence="1">
    <location>
        <begin position="11"/>
        <end position="24"/>
    </location>
</feature>
<feature type="compositionally biased region" description="Low complexity" evidence="1">
    <location>
        <begin position="284"/>
        <end position="299"/>
    </location>
</feature>
<feature type="domain" description="GEVED" evidence="2">
    <location>
        <begin position="787"/>
        <end position="867"/>
    </location>
</feature>
<organism evidence="3 4">
    <name type="scientific">Prochlorothrix hollandica PCC 9006 = CALU 1027</name>
    <dbReference type="NCBI Taxonomy" id="317619"/>
    <lineage>
        <taxon>Bacteria</taxon>
        <taxon>Bacillati</taxon>
        <taxon>Cyanobacteriota</taxon>
        <taxon>Cyanophyceae</taxon>
        <taxon>Prochlorotrichales</taxon>
        <taxon>Prochlorotrichaceae</taxon>
        <taxon>Prochlorothrix</taxon>
    </lineage>
</organism>
<dbReference type="EMBL" id="AJTX02000004">
    <property type="protein sequence ID" value="KKJ00282.1"/>
    <property type="molecule type" value="Genomic_DNA"/>
</dbReference>
<feature type="compositionally biased region" description="Polar residues" evidence="1">
    <location>
        <begin position="540"/>
        <end position="561"/>
    </location>
</feature>
<keyword evidence="4" id="KW-1185">Reference proteome</keyword>
<dbReference type="eggNOG" id="COG1404">
    <property type="taxonomic scope" value="Bacteria"/>
</dbReference>
<evidence type="ECO:0000259" key="2">
    <source>
        <dbReference type="Pfam" id="PF20009"/>
    </source>
</evidence>
<dbReference type="Proteomes" id="UP000034681">
    <property type="component" value="Unassembled WGS sequence"/>
</dbReference>
<dbReference type="Pfam" id="PF20009">
    <property type="entry name" value="GEVED"/>
    <property type="match status" value="2"/>
</dbReference>
<dbReference type="NCBIfam" id="TIGR01451">
    <property type="entry name" value="B_ant_repeat"/>
    <property type="match status" value="1"/>
</dbReference>
<protein>
    <recommendedName>
        <fullName evidence="2">GEVED domain-containing protein</fullName>
    </recommendedName>
</protein>
<evidence type="ECO:0000313" key="4">
    <source>
        <dbReference type="Proteomes" id="UP000034681"/>
    </source>
</evidence>